<proteinExistence type="predicted"/>
<gene>
    <name evidence="1" type="ORF">RFM23_12780</name>
</gene>
<sequence length="69" mass="7442">MNFASGLWCGEVAGTNAVGLWVKVKRGLVPSMRAATSIVLIGTYWNSLLHEARYLKARHQVLAVGGLAM</sequence>
<reference evidence="1 2" key="1">
    <citation type="submission" date="2023-08" db="EMBL/GenBank/DDBJ databases">
        <title>Implementing the SeqCode for naming new Mesorhizobium species isolated from Vachellia karroo root nodules.</title>
        <authorList>
            <person name="Van Lill M."/>
        </authorList>
    </citation>
    <scope>NUCLEOTIDE SEQUENCE [LARGE SCALE GENOMIC DNA]</scope>
    <source>
        <strain evidence="1 2">VK4B</strain>
    </source>
</reference>
<evidence type="ECO:0000313" key="1">
    <source>
        <dbReference type="EMBL" id="MDX8538494.1"/>
    </source>
</evidence>
<keyword evidence="2" id="KW-1185">Reference proteome</keyword>
<dbReference type="RefSeq" id="WP_320320455.1">
    <property type="nucleotide sequence ID" value="NZ_JAVIIP010000006.1"/>
</dbReference>
<dbReference type="EMBL" id="JAVIIP010000006">
    <property type="protein sequence ID" value="MDX8538494.1"/>
    <property type="molecule type" value="Genomic_DNA"/>
</dbReference>
<protein>
    <submittedName>
        <fullName evidence="1">Uncharacterized protein</fullName>
    </submittedName>
</protein>
<accession>A0ABU5AMI1</accession>
<name>A0ABU5AMI1_9HYPH</name>
<dbReference type="Proteomes" id="UP001276564">
    <property type="component" value="Unassembled WGS sequence"/>
</dbReference>
<evidence type="ECO:0000313" key="2">
    <source>
        <dbReference type="Proteomes" id="UP001276564"/>
    </source>
</evidence>
<comment type="caution">
    <text evidence="1">The sequence shown here is derived from an EMBL/GenBank/DDBJ whole genome shotgun (WGS) entry which is preliminary data.</text>
</comment>
<organism evidence="1 2">
    <name type="scientific">Mesorhizobium abyssinicae</name>
    <dbReference type="NCBI Taxonomy" id="1209958"/>
    <lineage>
        <taxon>Bacteria</taxon>
        <taxon>Pseudomonadati</taxon>
        <taxon>Pseudomonadota</taxon>
        <taxon>Alphaproteobacteria</taxon>
        <taxon>Hyphomicrobiales</taxon>
        <taxon>Phyllobacteriaceae</taxon>
        <taxon>Mesorhizobium</taxon>
    </lineage>
</organism>